<feature type="compositionally biased region" description="Polar residues" evidence="4">
    <location>
        <begin position="1937"/>
        <end position="1946"/>
    </location>
</feature>
<feature type="transmembrane region" description="Helical" evidence="5">
    <location>
        <begin position="1983"/>
        <end position="2004"/>
    </location>
</feature>
<feature type="region of interest" description="Disordered" evidence="4">
    <location>
        <begin position="682"/>
        <end position="708"/>
    </location>
</feature>
<dbReference type="GO" id="GO:0005576">
    <property type="term" value="C:extracellular region"/>
    <property type="evidence" value="ECO:0007669"/>
    <property type="project" value="UniProtKB-SubCell"/>
</dbReference>
<name>A0A1W1CVS8_9ZZZZ</name>
<keyword evidence="5" id="KW-1133">Transmembrane helix</keyword>
<reference evidence="7" key="1">
    <citation type="submission" date="2016-10" db="EMBL/GenBank/DDBJ databases">
        <authorList>
            <person name="de Groot N.N."/>
        </authorList>
    </citation>
    <scope>NUCLEOTIDE SEQUENCE</scope>
</reference>
<feature type="domain" description="SD-repeat containing protein B" evidence="6">
    <location>
        <begin position="607"/>
        <end position="732"/>
    </location>
</feature>
<feature type="region of interest" description="Disordered" evidence="4">
    <location>
        <begin position="1667"/>
        <end position="1738"/>
    </location>
</feature>
<keyword evidence="2" id="KW-0964">Secreted</keyword>
<dbReference type="Pfam" id="PF17210">
    <property type="entry name" value="SdrD_B"/>
    <property type="match status" value="4"/>
</dbReference>
<dbReference type="SUPFAM" id="SSF49478">
    <property type="entry name" value="Cna protein B-type domain"/>
    <property type="match status" value="1"/>
</dbReference>
<keyword evidence="5" id="KW-0472">Membrane</keyword>
<accession>A0A1W1CVS8</accession>
<evidence type="ECO:0000256" key="5">
    <source>
        <dbReference type="SAM" id="Phobius"/>
    </source>
</evidence>
<feature type="compositionally biased region" description="Acidic residues" evidence="4">
    <location>
        <begin position="1560"/>
        <end position="1571"/>
    </location>
</feature>
<comment type="subcellular location">
    <subcellularLocation>
        <location evidence="1">Secreted</location>
    </subcellularLocation>
</comment>
<feature type="compositionally biased region" description="Low complexity" evidence="4">
    <location>
        <begin position="1758"/>
        <end position="1768"/>
    </location>
</feature>
<evidence type="ECO:0000313" key="7">
    <source>
        <dbReference type="EMBL" id="SFV69950.1"/>
    </source>
</evidence>
<evidence type="ECO:0000256" key="2">
    <source>
        <dbReference type="ARBA" id="ARBA00022525"/>
    </source>
</evidence>
<dbReference type="SUPFAM" id="SSF49464">
    <property type="entry name" value="Carboxypeptidase regulatory domain-like"/>
    <property type="match status" value="1"/>
</dbReference>
<dbReference type="InterPro" id="IPR008969">
    <property type="entry name" value="CarboxyPept-like_regulatory"/>
</dbReference>
<dbReference type="PANTHER" id="PTHR23303">
    <property type="entry name" value="CARBOXYPEPTIDASE REGULATORY REGION-CONTAINING"/>
    <property type="match status" value="1"/>
</dbReference>
<dbReference type="EMBL" id="FPHI01000044">
    <property type="protein sequence ID" value="SFV69950.1"/>
    <property type="molecule type" value="Genomic_DNA"/>
</dbReference>
<feature type="domain" description="SD-repeat containing protein B" evidence="6">
    <location>
        <begin position="1728"/>
        <end position="1832"/>
    </location>
</feature>
<evidence type="ECO:0000256" key="4">
    <source>
        <dbReference type="SAM" id="MobiDB-lite"/>
    </source>
</evidence>
<dbReference type="InterPro" id="IPR013783">
    <property type="entry name" value="Ig-like_fold"/>
</dbReference>
<dbReference type="SUPFAM" id="SSF117074">
    <property type="entry name" value="Hypothetical protein PA1324"/>
    <property type="match status" value="4"/>
</dbReference>
<feature type="domain" description="SD-repeat containing protein B" evidence="6">
    <location>
        <begin position="1610"/>
        <end position="1714"/>
    </location>
</feature>
<dbReference type="InterPro" id="IPR033764">
    <property type="entry name" value="Sdr_B"/>
</dbReference>
<evidence type="ECO:0000256" key="1">
    <source>
        <dbReference type="ARBA" id="ARBA00004613"/>
    </source>
</evidence>
<dbReference type="InterPro" id="IPR051417">
    <property type="entry name" value="SDr/BOS_complex"/>
</dbReference>
<sequence>MRLVNLIVQQSKFLVVFIMATSWLLADITGTVYKDFDFNGVYEVDNGDAPVIGVNVQATCEDGSNISATTDTNGSYTISGFETGKKCRIEVDPSSAGVGSGSNAKGGNPLVDIVADGATHDVSTGSPATYCQANPDVVLVVLPGYYTEGKNESGGGSKAPTDFGTVFTFKNPAIGVFNDNDTIGENRTEVQGFADTGSVWGAAWKKGTKDLFVSAVLKRYVPLAHENTADEVKTSLGQIYKIHFNDDNTTTMTNFHSITDTISDEAAGELVDRDYGENKDRNASKYASMVGLGDLDISEDESKLYTINLHTKELVILNAEDGKIIRTVAIPNPYDDGKCADDMVRPWALKVRGSNVYIGSVCADQIIAGDAEGYGDDDRDEPGLGAAIQQFNADGFKTIAVTNTLTYLKPRTYNPKKEETKWSQYFDLTVNEHAPLLTDIEFDNNGNLILGYTSLGSFNRFGSLNGDIRRMCLNTDGSYTDENTAAAPTDCASHEVTYKDNDHTYYEFYVGDYFYGELGEDGHPETASGSLAQAPGNPNIIVGMVDATDWYQPGAIGLFSHESGDKIAAQAVIDNRKAEDGGEREPYGAKAGGMGDVELLCDPAPIEVGNYVWMDINEDGIQDSNEPPMSDVNVTLNCNDTEIGTATTDKNGHYYFGGIDNTNLTDDNTIKSGEDCKLSIAQSDVNEKEPTEQNPNADANDTIDNDAAADGDNNVITFTTTSSNDHSLDFGIAPAFGCATGTLFEDVDGDGSLGAGDSTAPEGITVIAEDAYGNSATAVTDENGTFVFAPVIAGRVTISIDTTDADIPDGALWDANATKNIVVSEGTVDDGTCSTDNDFPYILPAPVKQDPKDIATCAQPTSITWEGAEVGSASDWNSSEEAMTTAKTFATAGGAEVEVTMQIVNDDDSEFNNASSGTSAAFGEPYLTLYLGDQSTYGDGDYNDSTGMGCSAHGYDLESGESYQLEVTFSEPVILDNWRLRDVDSGDVRADDDNWEWQDGIIVTAEDAEGNAVEIDTKIGDSGKGLIKDENNILHTDKDHYDAGGGDFITGDGTTPNATNGHIVLTSNFKTISKLVITHVAGPDVPCQTRSALAMAGLAVCKPLHIKGTVYDDEGGAYEETCDNDDSKIDGEAINSIDGKPLNVCLLDENNVVIDTQAVNDDGTYDFASEIHPETDYEVLLTTKTCVVGSGSPGAELSEGWINEAEAGMSGPDEDTNGIVDVFMGDSDSTGMDFAINKKPVAQDYTRESEINKDGSFDLFTSTCHAEDYISDVETSTDDLKIQILSISGGSFSSDGTDLSVDDIIDGSDICDLKVDPNDGDTIASLGYKVIDGACRESDVATFKAPFTTISISGKLFLDMERNDKVDGNGTSKSCDDTTALYINLIDSDNKVLASTEIGEAGSYAFYNADGISADTNYTLILSQTQGSKGDDAPSAQLPAGCANLDGENIESLHPESTDGTADGKIAVSVESDNITEINFAITPLVKIGDRVWIEDDNDGNASTGNITAVENTTVTATCNGVDYNATTNNDGLYAIEVPVNIGECTVSVPTPADAIPSEGSDDNSVDDTTSENDMTHDNNGTTVTVGTVDNLTLDFGFTNVGSWSGNVSKDTNNDDAGDENLSNVEIKLYQDTDGDGAPDGDAVATTTTDDNGNYIFENLTPGDYVAVETQPDGLDDVSEHEGGADNDDNGNAANNNQISGTVDAGENDANNDFVEEEPGSWSGNVSKDTNNDDAGDENLSNVEIKLYQDTDGDGAPDGDAVATTTTDDNGNYIFENLTPGDYVAVETQPDGLDDVSEHEGGADNDDNGNAANNNQISGTVDAGENDANNDFVEEEISKAYRIGDLFWVDANKNGVYDDGEVVIEGAVIELLDEDGNPVLDEDGNPITTVTDANGRYHFDVAAGTYRVKFNIPDNDKYKAYVFSNKGNAQDDETNKSNKNGVSDSFTVGGDGDNSVAGNNLRLDAGINCGCDKAPIQSNGGDALGLFTMLMMIFMTLTTGLFFVRKEEQKA</sequence>
<proteinExistence type="predicted"/>
<feature type="region of interest" description="Disordered" evidence="4">
    <location>
        <begin position="1787"/>
        <end position="1827"/>
    </location>
</feature>
<feature type="region of interest" description="Disordered" evidence="4">
    <location>
        <begin position="1749"/>
        <end position="1768"/>
    </location>
</feature>
<organism evidence="7">
    <name type="scientific">hydrothermal vent metagenome</name>
    <dbReference type="NCBI Taxonomy" id="652676"/>
    <lineage>
        <taxon>unclassified sequences</taxon>
        <taxon>metagenomes</taxon>
        <taxon>ecological metagenomes</taxon>
    </lineage>
</organism>
<gene>
    <name evidence="7" type="ORF">MNB_SV-3-619</name>
</gene>
<evidence type="ECO:0000256" key="3">
    <source>
        <dbReference type="ARBA" id="ARBA00022729"/>
    </source>
</evidence>
<feature type="region of interest" description="Disordered" evidence="4">
    <location>
        <begin position="1929"/>
        <end position="1949"/>
    </location>
</feature>
<dbReference type="Gene3D" id="2.60.40.10">
    <property type="entry name" value="Immunoglobulins"/>
    <property type="match status" value="7"/>
</dbReference>
<feature type="region of interest" description="Disordered" evidence="4">
    <location>
        <begin position="1551"/>
        <end position="1584"/>
    </location>
</feature>
<evidence type="ECO:0000259" key="6">
    <source>
        <dbReference type="Pfam" id="PF17210"/>
    </source>
</evidence>
<protein>
    <recommendedName>
        <fullName evidence="6">SD-repeat containing protein B domain-containing protein</fullName>
    </recommendedName>
</protein>
<feature type="domain" description="SD-repeat containing protein B" evidence="6">
    <location>
        <begin position="1842"/>
        <end position="1966"/>
    </location>
</feature>
<keyword evidence="5" id="KW-0812">Transmembrane</keyword>
<keyword evidence="3" id="KW-0732">Signal</keyword>